<gene>
    <name evidence="5" type="ORF">ERS852429_01596</name>
    <name evidence="7" type="ORF">GKD59_05480</name>
    <name evidence="6" type="ORF">PN612_04850</name>
</gene>
<protein>
    <submittedName>
        <fullName evidence="7">Glycoside hydrolase family 2</fullName>
    </submittedName>
    <submittedName>
        <fullName evidence="5 6">Glycosyl hydrolase</fullName>
    </submittedName>
</protein>
<feature type="domain" description="Glycosyl hydrolases family 2 sugar binding" evidence="4">
    <location>
        <begin position="893"/>
        <end position="996"/>
    </location>
</feature>
<evidence type="ECO:0000313" key="8">
    <source>
        <dbReference type="Proteomes" id="UP000095591"/>
    </source>
</evidence>
<organism evidence="5 8">
    <name type="scientific">Parabacteroides distasonis</name>
    <dbReference type="NCBI Taxonomy" id="823"/>
    <lineage>
        <taxon>Bacteria</taxon>
        <taxon>Pseudomonadati</taxon>
        <taxon>Bacteroidota</taxon>
        <taxon>Bacteroidia</taxon>
        <taxon>Bacteroidales</taxon>
        <taxon>Tannerellaceae</taxon>
        <taxon>Parabacteroides</taxon>
    </lineage>
</organism>
<dbReference type="EMBL" id="JAQMPX010000034">
    <property type="protein sequence ID" value="MDB9137841.1"/>
    <property type="molecule type" value="Genomic_DNA"/>
</dbReference>
<proteinExistence type="inferred from homology"/>
<dbReference type="EMBL" id="WKLT01000004">
    <property type="protein sequence ID" value="MRY57368.1"/>
    <property type="molecule type" value="Genomic_DNA"/>
</dbReference>
<dbReference type="GO" id="GO:0004553">
    <property type="term" value="F:hydrolase activity, hydrolyzing O-glycosyl compounds"/>
    <property type="evidence" value="ECO:0007669"/>
    <property type="project" value="InterPro"/>
</dbReference>
<dbReference type="AlphaFoldDB" id="A0A173TKW1"/>
<evidence type="ECO:0000313" key="7">
    <source>
        <dbReference type="EMBL" id="MRY57368.1"/>
    </source>
</evidence>
<evidence type="ECO:0000313" key="9">
    <source>
        <dbReference type="Proteomes" id="UP000463337"/>
    </source>
</evidence>
<keyword evidence="2" id="KW-0732">Signal</keyword>
<reference evidence="6" key="3">
    <citation type="submission" date="2023-01" db="EMBL/GenBank/DDBJ databases">
        <title>Human gut microbiome strain richness.</title>
        <authorList>
            <person name="Chen-Liaw A."/>
        </authorList>
    </citation>
    <scope>NUCLEOTIDE SEQUENCE</scope>
    <source>
        <strain evidence="6">D35st1_E5_D35t1_190705</strain>
    </source>
</reference>
<reference evidence="7 9" key="2">
    <citation type="journal article" date="2019" name="Nat. Med.">
        <title>A library of human gut bacterial isolates paired with longitudinal multiomics data enables mechanistic microbiome research.</title>
        <authorList>
            <person name="Poyet M."/>
            <person name="Groussin M."/>
            <person name="Gibbons S.M."/>
            <person name="Avila-Pacheco J."/>
            <person name="Jiang X."/>
            <person name="Kearney S.M."/>
            <person name="Perrotta A.R."/>
            <person name="Berdy B."/>
            <person name="Zhao S."/>
            <person name="Lieberman T.D."/>
            <person name="Swanson P.K."/>
            <person name="Smith M."/>
            <person name="Roesemann S."/>
            <person name="Alexander J.E."/>
            <person name="Rich S.A."/>
            <person name="Livny J."/>
            <person name="Vlamakis H."/>
            <person name="Clish C."/>
            <person name="Bullock K."/>
            <person name="Deik A."/>
            <person name="Scott J."/>
            <person name="Pierce K.A."/>
            <person name="Xavier R.J."/>
            <person name="Alm E.J."/>
        </authorList>
    </citation>
    <scope>NUCLEOTIDE SEQUENCE [LARGE SCALE GENOMIC DNA]</scope>
    <source>
        <strain evidence="7 9">BIOML-A41</strain>
    </source>
</reference>
<evidence type="ECO:0000259" key="4">
    <source>
        <dbReference type="Pfam" id="PF02837"/>
    </source>
</evidence>
<dbReference type="Gene3D" id="2.60.120.260">
    <property type="entry name" value="Galactose-binding domain-like"/>
    <property type="match status" value="1"/>
</dbReference>
<keyword evidence="3 5" id="KW-0378">Hydrolase</keyword>
<name>A0A173TKW1_PARDI</name>
<accession>A0A173TKW1</accession>
<dbReference type="Pfam" id="PF02837">
    <property type="entry name" value="Glyco_hydro_2_N"/>
    <property type="match status" value="1"/>
</dbReference>
<comment type="similarity">
    <text evidence="1">Belongs to the glycosyl hydrolase 2 family.</text>
</comment>
<dbReference type="PANTHER" id="PTHR43817:SF1">
    <property type="entry name" value="HYDROLASE, FAMILY 43, PUTATIVE (AFU_ORTHOLOGUE AFUA_3G01660)-RELATED"/>
    <property type="match status" value="1"/>
</dbReference>
<evidence type="ECO:0000313" key="5">
    <source>
        <dbReference type="EMBL" id="CUN02799.1"/>
    </source>
</evidence>
<dbReference type="RefSeq" id="WP_048927976.1">
    <property type="nucleotide sequence ID" value="NZ_AP019729.1"/>
</dbReference>
<dbReference type="InterPro" id="IPR008979">
    <property type="entry name" value="Galactose-bd-like_sf"/>
</dbReference>
<dbReference type="InterPro" id="IPR006104">
    <property type="entry name" value="Glyco_hydro_2_N"/>
</dbReference>
<evidence type="ECO:0000256" key="2">
    <source>
        <dbReference type="ARBA" id="ARBA00022729"/>
    </source>
</evidence>
<dbReference type="GO" id="GO:0005975">
    <property type="term" value="P:carbohydrate metabolic process"/>
    <property type="evidence" value="ECO:0007669"/>
    <property type="project" value="InterPro"/>
</dbReference>
<evidence type="ECO:0000256" key="3">
    <source>
        <dbReference type="ARBA" id="ARBA00022801"/>
    </source>
</evidence>
<dbReference type="NCBIfam" id="NF045579">
    <property type="entry name" value="rhamnoside_JR"/>
    <property type="match status" value="1"/>
</dbReference>
<evidence type="ECO:0000256" key="1">
    <source>
        <dbReference type="ARBA" id="ARBA00007401"/>
    </source>
</evidence>
<dbReference type="Proteomes" id="UP000095591">
    <property type="component" value="Unassembled WGS sequence"/>
</dbReference>
<dbReference type="SUPFAM" id="SSF49785">
    <property type="entry name" value="Galactose-binding domain-like"/>
    <property type="match status" value="1"/>
</dbReference>
<sequence>MNMKINYLIILGLFYIQDTMGQSDFGLAPILRIDDNTLMEKFKSPPGEARMSCYWWWINSMATKESITRDLEEMKAKGYGSATLIDAGSSSYEIATKTAHGPVFMSPDWMGLYKHAVREADRLGISLCVNVQSGWNPGGPSITPEHALKKLTYSECNISGGKILHIKLALPESNLLYRDVCVQAVKQLPEGTPIKDEAIPYWSAKSFNSGLGFQEIFPLDKLREGFLFDSNAEVIKKSEILDLTDSFDGETLNWDAPEGNWTIIRYGWTCTGVRTSTTSDGWEGLSVDHLSAEAFDVFSKTVIEPLIYTAKEAGNSVRFLQTDSWEMGVVNWTNRFPEEFKKYRGYDIFPYLPVMTGRIVESPELSNRFLQDLRRTVSDCIYENHYMLFKELAHKHGMMIDPESGGPCYTPVDALQIMSISDIPHGEYWARSISHVASEGARLSVRQSACVAHTNGKRFVEAEGPTSIGPQWERSPKDLKGILDRIFCSGVNRLVWHAFVSSPKEYGVPGNEYFAGTHLNPNVTWWEQAGDFVDYIDRCSYLLQQGLFVADVLYYTGDDVPNMVFLKEEVDNLNFGYDWDKCSKDVILNRLSFSEGKIRLPDGMSYQVLILPPHKTIDLEVLRKIEQLVLQGMTVIGEPPLRTSGLTNYPEGDKELYEIRNRMWGWLDGVNRTEQTYGKGRVIWGQDINNVLMSMSVKPDLSYTSRRSGTLLDYIHRRTEEQDIYFVTNRYAVNGINDYFYRYMPSLPDRYEFVNCKFRVTGKVPELWNPQTGDIRPVLNYYEENGTTVIPLHFNPEGSIFVVFRNAEKTNNHIVKVERCSSAIFPDDLEAGQYPPIEFETKKDNIVANIYDPGNYKIYWNNGSVLSIGSSEKIEEYVIMGNWVVRFDSCWGKSEPVIFNKLYSWTDSEDPEIRYFSGKAIYENTFYIKTEQLRDKKMKLDLGNVQDLAVIKVNDHVFPVSWSAPFEVDITPYVKEGQNTLSIEIVNLWPNRLIGDSKLPKQERRTKTNIVKFDAPDSEKYLRTSGLLGPVKIRSFKQVKIEDL</sequence>
<dbReference type="Proteomes" id="UP000463337">
    <property type="component" value="Unassembled WGS sequence"/>
</dbReference>
<reference evidence="5 8" key="1">
    <citation type="submission" date="2015-09" db="EMBL/GenBank/DDBJ databases">
        <authorList>
            <consortium name="Pathogen Informatics"/>
        </authorList>
    </citation>
    <scope>NUCLEOTIDE SEQUENCE [LARGE SCALE GENOMIC DNA]</scope>
    <source>
        <strain evidence="5 8">2789STDY5608872</strain>
    </source>
</reference>
<dbReference type="Pfam" id="PF17132">
    <property type="entry name" value="Glyco_hydro_106"/>
    <property type="match status" value="2"/>
</dbReference>
<dbReference type="PANTHER" id="PTHR43817">
    <property type="entry name" value="GLYCOSYL HYDROLASE"/>
    <property type="match status" value="1"/>
</dbReference>
<evidence type="ECO:0000313" key="6">
    <source>
        <dbReference type="EMBL" id="MDB9137841.1"/>
    </source>
</evidence>
<dbReference type="EMBL" id="CYXP01000003">
    <property type="protein sequence ID" value="CUN02799.1"/>
    <property type="molecule type" value="Genomic_DNA"/>
</dbReference>
<dbReference type="Proteomes" id="UP001211522">
    <property type="component" value="Unassembled WGS sequence"/>
</dbReference>